<dbReference type="Gene3D" id="1.20.1270.180">
    <property type="match status" value="1"/>
</dbReference>
<evidence type="ECO:0000259" key="2">
    <source>
        <dbReference type="Pfam" id="PF07007"/>
    </source>
</evidence>
<proteinExistence type="predicted"/>
<dbReference type="OrthoDB" id="7340239at2"/>
<dbReference type="AlphaFoldDB" id="A0A1N7K078"/>
<protein>
    <recommendedName>
        <fullName evidence="2">Lysozyme inhibitor LprI-like N-terminal domain-containing protein</fullName>
    </recommendedName>
</protein>
<feature type="chain" id="PRO_5013088631" description="Lysozyme inhibitor LprI-like N-terminal domain-containing protein" evidence="1">
    <location>
        <begin position="21"/>
        <end position="168"/>
    </location>
</feature>
<accession>A0A1N7K078</accession>
<evidence type="ECO:0000256" key="1">
    <source>
        <dbReference type="SAM" id="SignalP"/>
    </source>
</evidence>
<dbReference type="InterPro" id="IPR009739">
    <property type="entry name" value="LprI-like_N"/>
</dbReference>
<keyword evidence="1" id="KW-0732">Signal</keyword>
<dbReference type="EMBL" id="FTOM01000001">
    <property type="protein sequence ID" value="SIS54961.1"/>
    <property type="molecule type" value="Genomic_DNA"/>
</dbReference>
<dbReference type="RefSeq" id="WP_076363306.1">
    <property type="nucleotide sequence ID" value="NZ_FTOM01000001.1"/>
</dbReference>
<dbReference type="Pfam" id="PF07007">
    <property type="entry name" value="LprI"/>
    <property type="match status" value="1"/>
</dbReference>
<keyword evidence="4" id="KW-1185">Reference proteome</keyword>
<dbReference type="STRING" id="407234.SAMN05421795_101495"/>
<name>A0A1N7K078_9RHOB</name>
<reference evidence="4" key="1">
    <citation type="submission" date="2017-01" db="EMBL/GenBank/DDBJ databases">
        <authorList>
            <person name="Varghese N."/>
            <person name="Submissions S."/>
        </authorList>
    </citation>
    <scope>NUCLEOTIDE SEQUENCE [LARGE SCALE GENOMIC DNA]</scope>
    <source>
        <strain evidence="4">DSM 18714</strain>
    </source>
</reference>
<gene>
    <name evidence="3" type="ORF">SAMN05421795_101495</name>
</gene>
<dbReference type="Proteomes" id="UP000186098">
    <property type="component" value="Unassembled WGS sequence"/>
</dbReference>
<sequence>MFRTLLLSALLLGGAGAAQAEEPADFPDTESCLKAARSDSARRACIGVSAKACRAALPNPNPLDKALCINAETEWWQDQLALAYDRMMKHAATLDARHLDMIARGAPRLTDDLVEIQDAWKDWTEWRCTFDSMLLRGEPRRMVVVADCMLQQTAGQTLLLERGANYHR</sequence>
<evidence type="ECO:0000313" key="4">
    <source>
        <dbReference type="Proteomes" id="UP000186098"/>
    </source>
</evidence>
<feature type="domain" description="Lysozyme inhibitor LprI-like N-terminal" evidence="2">
    <location>
        <begin position="66"/>
        <end position="157"/>
    </location>
</feature>
<evidence type="ECO:0000313" key="3">
    <source>
        <dbReference type="EMBL" id="SIS54961.1"/>
    </source>
</evidence>
<feature type="signal peptide" evidence="1">
    <location>
        <begin position="1"/>
        <end position="20"/>
    </location>
</feature>
<organism evidence="3 4">
    <name type="scientific">Phaeovulum vinaykumarii</name>
    <dbReference type="NCBI Taxonomy" id="407234"/>
    <lineage>
        <taxon>Bacteria</taxon>
        <taxon>Pseudomonadati</taxon>
        <taxon>Pseudomonadota</taxon>
        <taxon>Alphaproteobacteria</taxon>
        <taxon>Rhodobacterales</taxon>
        <taxon>Paracoccaceae</taxon>
        <taxon>Phaeovulum</taxon>
    </lineage>
</organism>